<dbReference type="OrthoDB" id="9805982at2"/>
<sequence>MNISIATNFDNKLIDLVKQYGVTNLFGKLKNDFIGGGLEREHLDDIDRLKVENHVKYAHKNNMTVNYTLNSPCLGNDEFTYEGKQHIKELLDWLTEIKIDSVTVSIPALLRYIKKEYPNLEVKISSSVCVDSVAKAKRWVEFGADCIVLDPMVVNRNFKILKAIRDAVDIELELIVNNNCMYECPLLTYHQSYMGHSSRETDNKEIKYDFCYLNCSKKRVENPVNYLISDIIRPEDIGIYEALGYNQIKIIDRGTPIELMVIRAKAYFERRYDGNLLDLIQHFGYRDVSFPDEYLKNIYIDNKKLDNFMKKFEKGYCYLIGCGETCRHCHDYASEAINIDKSFQLKHLEAVNQALLEIENLAL</sequence>
<proteinExistence type="predicted"/>
<accession>A0A1M6TXT0</accession>
<dbReference type="PANTHER" id="PTHR30217">
    <property type="entry name" value="PEPTIDASE U32 FAMILY"/>
    <property type="match status" value="1"/>
</dbReference>
<evidence type="ECO:0000313" key="1">
    <source>
        <dbReference type="EMBL" id="SHK61700.1"/>
    </source>
</evidence>
<dbReference type="STRING" id="1121301.SAMN02745912_03823"/>
<dbReference type="AlphaFoldDB" id="A0A1M6TXT0"/>
<dbReference type="InterPro" id="IPR036206">
    <property type="entry name" value="ThiamineP_synth_sf"/>
</dbReference>
<dbReference type="EMBL" id="FRAG01000112">
    <property type="protein sequence ID" value="SHK61700.1"/>
    <property type="molecule type" value="Genomic_DNA"/>
</dbReference>
<dbReference type="InterPro" id="IPR051454">
    <property type="entry name" value="RNA/ubiquinone_mod_enzymes"/>
</dbReference>
<reference evidence="1 2" key="1">
    <citation type="submission" date="2016-11" db="EMBL/GenBank/DDBJ databases">
        <authorList>
            <person name="Jaros S."/>
            <person name="Januszkiewicz K."/>
            <person name="Wedrychowicz H."/>
        </authorList>
    </citation>
    <scope>NUCLEOTIDE SEQUENCE [LARGE SCALE GENOMIC DNA]</scope>
    <source>
        <strain evidence="1 2">DSM 15212</strain>
    </source>
</reference>
<gene>
    <name evidence="1" type="ORF">SAMN02745912_03823</name>
</gene>
<protein>
    <submittedName>
        <fullName evidence="1">Peptidase family U32</fullName>
    </submittedName>
</protein>
<dbReference type="Proteomes" id="UP000184465">
    <property type="component" value="Unassembled WGS sequence"/>
</dbReference>
<dbReference type="InterPro" id="IPR001539">
    <property type="entry name" value="Peptidase_U32"/>
</dbReference>
<dbReference type="PANTHER" id="PTHR30217:SF10">
    <property type="entry name" value="23S RRNA 5-HYDROXYCYTIDINE C2501 SYNTHASE"/>
    <property type="match status" value="1"/>
</dbReference>
<evidence type="ECO:0000313" key="2">
    <source>
        <dbReference type="Proteomes" id="UP000184465"/>
    </source>
</evidence>
<name>A0A1M6TXT0_PARC5</name>
<organism evidence="1 2">
    <name type="scientific">Paramaledivibacter caminithermalis (strain DSM 15212 / CIP 107654 / DViRD3)</name>
    <name type="common">Clostridium caminithermale</name>
    <dbReference type="NCBI Taxonomy" id="1121301"/>
    <lineage>
        <taxon>Bacteria</taxon>
        <taxon>Bacillati</taxon>
        <taxon>Bacillota</taxon>
        <taxon>Clostridia</taxon>
        <taxon>Peptostreptococcales</taxon>
        <taxon>Caminicellaceae</taxon>
        <taxon>Paramaledivibacter</taxon>
    </lineage>
</organism>
<dbReference type="RefSeq" id="WP_073153749.1">
    <property type="nucleotide sequence ID" value="NZ_FRAG01000112.1"/>
</dbReference>
<dbReference type="SUPFAM" id="SSF51391">
    <property type="entry name" value="Thiamin phosphate synthase"/>
    <property type="match status" value="1"/>
</dbReference>
<dbReference type="Pfam" id="PF01136">
    <property type="entry name" value="Peptidase_U32"/>
    <property type="match status" value="1"/>
</dbReference>
<keyword evidence="2" id="KW-1185">Reference proteome</keyword>